<name>A0A2K4ZG10_9FIRM</name>
<feature type="region of interest" description="Disordered" evidence="1">
    <location>
        <begin position="79"/>
        <end position="115"/>
    </location>
</feature>
<dbReference type="Pfam" id="PF13320">
    <property type="entry name" value="GH123_cat"/>
    <property type="match status" value="1"/>
</dbReference>
<evidence type="ECO:0000259" key="2">
    <source>
        <dbReference type="Pfam" id="PF13320"/>
    </source>
</evidence>
<evidence type="ECO:0000256" key="1">
    <source>
        <dbReference type="SAM" id="MobiDB-lite"/>
    </source>
</evidence>
<keyword evidence="4" id="KW-1185">Reference proteome</keyword>
<evidence type="ECO:0000313" key="3">
    <source>
        <dbReference type="EMBL" id="SOY29376.1"/>
    </source>
</evidence>
<evidence type="ECO:0000313" key="4">
    <source>
        <dbReference type="Proteomes" id="UP000236311"/>
    </source>
</evidence>
<organism evidence="3 4">
    <name type="scientific">Acetatifactor muris</name>
    <dbReference type="NCBI Taxonomy" id="879566"/>
    <lineage>
        <taxon>Bacteria</taxon>
        <taxon>Bacillati</taxon>
        <taxon>Bacillota</taxon>
        <taxon>Clostridia</taxon>
        <taxon>Lachnospirales</taxon>
        <taxon>Lachnospiraceae</taxon>
        <taxon>Acetatifactor</taxon>
    </lineage>
</organism>
<gene>
    <name evidence="3" type="ORF">AMURIS_02091</name>
</gene>
<protein>
    <recommendedName>
        <fullName evidence="2">Glycoside hydrolase 123 catalytic domain-containing protein</fullName>
    </recommendedName>
</protein>
<accession>A0A2K4ZG10</accession>
<dbReference type="OrthoDB" id="197680at2"/>
<proteinExistence type="predicted"/>
<dbReference type="AlphaFoldDB" id="A0A2K4ZG10"/>
<sequence length="589" mass="66734">MIEKIKWLSSLEKVFPDREPEGGFADLKKMPSFLEGEVFSLQFAFLTSCEAEGWAEVGLSGLFAEYAAVREVCPMPSRNPGRALVDSREEENTQAEEDTSAKAQTPAAETAGAKNCPPGLYPDLLRELKGGRVKLYPGQWHSLWITVACGREKSDRGAKAFSCELPYGIHKLEITVKPEEGEPVRECLELELIKAALPEQTLIHTEWFHADCLADYYRVEPWSEEHWCITESFLNHYGEMGMNMVLVPVLTPPLDTAVGRERTTVQLTDIREEGEGRYSFGFDRVKRYVELCGKAGIRYLEISHLFTQWGACAAPKVMVWRGDTQIRRFGWDTPSDGSEYLGFLEQFLKALTGKLTEWGWEGRAFFHLSDEPGEDVLERYNFLRGKVAGWIAPYPIMDALSDYSFYESGAVDRAVPNMEKLPLFAEKGASPLWTYYCGCHGHGTPNRYFAMPHCQIRVLGVLLYYYGADGFLHWGYNFYNSQYSLEHINPYAVTDAGGAFPSGDSFLVYPGEDGRPEDSLRMLLMLEAMQDMRALQLLEGLWGRERVTELIRREAGGQLSTIKWPRESAFLAGLREKVNEAVREWAHMA</sequence>
<dbReference type="Proteomes" id="UP000236311">
    <property type="component" value="Unassembled WGS sequence"/>
</dbReference>
<feature type="domain" description="Glycoside hydrolase 123 catalytic" evidence="2">
    <location>
        <begin position="207"/>
        <end position="538"/>
    </location>
</feature>
<dbReference type="RefSeq" id="WP_103239473.1">
    <property type="nucleotide sequence ID" value="NZ_JANJZD010000009.1"/>
</dbReference>
<reference evidence="3 4" key="1">
    <citation type="submission" date="2018-01" db="EMBL/GenBank/DDBJ databases">
        <authorList>
            <person name="Gaut B.S."/>
            <person name="Morton B.R."/>
            <person name="Clegg M.T."/>
            <person name="Duvall M.R."/>
        </authorList>
    </citation>
    <scope>NUCLEOTIDE SEQUENCE [LARGE SCALE GENOMIC DNA]</scope>
    <source>
        <strain evidence="3">GP69</strain>
    </source>
</reference>
<dbReference type="EMBL" id="OFSM01000009">
    <property type="protein sequence ID" value="SOY29376.1"/>
    <property type="molecule type" value="Genomic_DNA"/>
</dbReference>
<dbReference type="InterPro" id="IPR025150">
    <property type="entry name" value="GH123_cat"/>
</dbReference>